<evidence type="ECO:0000259" key="1">
    <source>
        <dbReference type="Pfam" id="PF06527"/>
    </source>
</evidence>
<gene>
    <name evidence="2" type="ORF">HLI17_19895</name>
</gene>
<sequence>MTADDTRSLAIGLRERYRDIVLDRWPVIVAPQADELLSSWVHRLAYANGVSPRAFASVLGLGRGMWSASLDVRLPTNVVTLLNARTGVSPQQLMTMSLAQSPLKPLLLPLRGKGLRRTSTWLQFCSRCLVCDEQPYFRWQWRLATRVSCLDHGCGLRDRCPSCRSRIAVFDQTELVPQHFCACCGFDLRRAPNVSVSAAARRLDRCIDDICRLEAITGSMNKSNLVPHLLSMPTSAGTNSPTPLTGLSTSARVRCFERLVGRPLDWLLVDDNLEAAHWRRLILSVGGHGPLIGLLTNALERRRQRTKRRAMAAKLSDVLAAYVQIMEGPRRSRPR</sequence>
<dbReference type="Pfam" id="PF06527">
    <property type="entry name" value="TniQ"/>
    <property type="match status" value="1"/>
</dbReference>
<dbReference type="EMBL" id="JABEQY010000017">
    <property type="protein sequence ID" value="NNH65524.1"/>
    <property type="molecule type" value="Genomic_DNA"/>
</dbReference>
<dbReference type="Proteomes" id="UP000530654">
    <property type="component" value="Unassembled WGS sequence"/>
</dbReference>
<protein>
    <submittedName>
        <fullName evidence="2">TniQ family protein</fullName>
    </submittedName>
</protein>
<accession>A0A7Y2W6R3</accession>
<name>A0A7Y2W6R3_9HYPH</name>
<feature type="domain" description="TniQ" evidence="1">
    <location>
        <begin position="26"/>
        <end position="156"/>
    </location>
</feature>
<evidence type="ECO:0000313" key="2">
    <source>
        <dbReference type="EMBL" id="NNH65524.1"/>
    </source>
</evidence>
<dbReference type="AlphaFoldDB" id="A0A7Y2W6R3"/>
<comment type="caution">
    <text evidence="2">The sequence shown here is derived from an EMBL/GenBank/DDBJ whole genome shotgun (WGS) entry which is preliminary data.</text>
</comment>
<proteinExistence type="predicted"/>
<organism evidence="2 3">
    <name type="scientific">Rhizobium laguerreae</name>
    <dbReference type="NCBI Taxonomy" id="1076926"/>
    <lineage>
        <taxon>Bacteria</taxon>
        <taxon>Pseudomonadati</taxon>
        <taxon>Pseudomonadota</taxon>
        <taxon>Alphaproteobacteria</taxon>
        <taxon>Hyphomicrobiales</taxon>
        <taxon>Rhizobiaceae</taxon>
        <taxon>Rhizobium/Agrobacterium group</taxon>
        <taxon>Rhizobium</taxon>
    </lineage>
</organism>
<dbReference type="RefSeq" id="WP_170256006.1">
    <property type="nucleotide sequence ID" value="NZ_JABEQY010000017.1"/>
</dbReference>
<reference evidence="2 3" key="1">
    <citation type="submission" date="2020-04" db="EMBL/GenBank/DDBJ databases">
        <title>Rhizobium bacterial biofertilizers improve the content of phenolic compounds of Lactuca sativa L. under non-saline and saline-stress conditions.</title>
        <authorList>
            <person name="Ayuso-Calles M."/>
            <person name="Garcia-Estevez I."/>
            <person name="Jimenez-Gomez A."/>
            <person name="Flores-Felix J.D."/>
            <person name="Escribano-Bailon M."/>
            <person name="Rivas R."/>
        </authorList>
    </citation>
    <scope>NUCLEOTIDE SEQUENCE [LARGE SCALE GENOMIC DNA]</scope>
    <source>
        <strain evidence="2 3">GPTR02</strain>
    </source>
</reference>
<dbReference type="InterPro" id="IPR009492">
    <property type="entry name" value="TniQ"/>
</dbReference>
<evidence type="ECO:0000313" key="3">
    <source>
        <dbReference type="Proteomes" id="UP000530654"/>
    </source>
</evidence>